<dbReference type="EnsemblMetazoa" id="Aqu2.1.44648_001">
    <property type="protein sequence ID" value="Aqu2.1.44648_001"/>
    <property type="gene ID" value="Aqu2.1.44648"/>
</dbReference>
<dbReference type="InParanoid" id="A0A1X7VWY6"/>
<accession>A0A1X7VWY6</accession>
<dbReference type="AlphaFoldDB" id="A0A1X7VWY6"/>
<name>A0A1X7VWY6_AMPQE</name>
<proteinExistence type="predicted"/>
<sequence>MGVPLPGLEGPLYSDNAAVVQALESRSAKDPALVYLHCCLFFYLAHFEISYRAFHVAGKSNWAADALSRDRMPDFFSIFPQAPKIPSGIPQPLLDLLLDTNLSWTSKHWRALFRDSLFRV</sequence>
<evidence type="ECO:0000313" key="1">
    <source>
        <dbReference type="EnsemblMetazoa" id="Aqu2.1.44648_001"/>
    </source>
</evidence>
<organism evidence="1">
    <name type="scientific">Amphimedon queenslandica</name>
    <name type="common">Sponge</name>
    <dbReference type="NCBI Taxonomy" id="400682"/>
    <lineage>
        <taxon>Eukaryota</taxon>
        <taxon>Metazoa</taxon>
        <taxon>Porifera</taxon>
        <taxon>Demospongiae</taxon>
        <taxon>Heteroscleromorpha</taxon>
        <taxon>Haplosclerida</taxon>
        <taxon>Niphatidae</taxon>
        <taxon>Amphimedon</taxon>
    </lineage>
</organism>
<reference evidence="1" key="1">
    <citation type="submission" date="2017-05" db="UniProtKB">
        <authorList>
            <consortium name="EnsemblMetazoa"/>
        </authorList>
    </citation>
    <scope>IDENTIFICATION</scope>
</reference>
<protein>
    <submittedName>
        <fullName evidence="1">Uncharacterized protein</fullName>
    </submittedName>
</protein>